<evidence type="ECO:0000313" key="11">
    <source>
        <dbReference type="Proteomes" id="UP000054166"/>
    </source>
</evidence>
<dbReference type="OrthoDB" id="5979581at2759"/>
<dbReference type="Gene3D" id="3.30.200.20">
    <property type="entry name" value="Phosphorylase Kinase, domain 1"/>
    <property type="match status" value="1"/>
</dbReference>
<dbReference type="GO" id="GO:0050684">
    <property type="term" value="P:regulation of mRNA processing"/>
    <property type="evidence" value="ECO:0007669"/>
    <property type="project" value="TreeGrafter"/>
</dbReference>
<accession>A0A0C3FTP9</accession>
<dbReference type="GO" id="GO:0005524">
    <property type="term" value="F:ATP binding"/>
    <property type="evidence" value="ECO:0007669"/>
    <property type="project" value="UniProtKB-UniRule"/>
</dbReference>
<name>A0A0C3FTP9_PILCF</name>
<dbReference type="PANTHER" id="PTHR47634">
    <property type="entry name" value="PROTEIN KINASE DOMAIN-CONTAINING PROTEIN-RELATED"/>
    <property type="match status" value="1"/>
</dbReference>
<keyword evidence="2" id="KW-0723">Serine/threonine-protein kinase</keyword>
<reference evidence="10 11" key="1">
    <citation type="submission" date="2014-04" db="EMBL/GenBank/DDBJ databases">
        <authorList>
            <consortium name="DOE Joint Genome Institute"/>
            <person name="Kuo A."/>
            <person name="Tarkka M."/>
            <person name="Buscot F."/>
            <person name="Kohler A."/>
            <person name="Nagy L.G."/>
            <person name="Floudas D."/>
            <person name="Copeland A."/>
            <person name="Barry K.W."/>
            <person name="Cichocki N."/>
            <person name="Veneault-Fourrey C."/>
            <person name="LaButti K."/>
            <person name="Lindquist E.A."/>
            <person name="Lipzen A."/>
            <person name="Lundell T."/>
            <person name="Morin E."/>
            <person name="Murat C."/>
            <person name="Sun H."/>
            <person name="Tunlid A."/>
            <person name="Henrissat B."/>
            <person name="Grigoriev I.V."/>
            <person name="Hibbett D.S."/>
            <person name="Martin F."/>
            <person name="Nordberg H.P."/>
            <person name="Cantor M.N."/>
            <person name="Hua S.X."/>
        </authorList>
    </citation>
    <scope>NUCLEOTIDE SEQUENCE [LARGE SCALE GENOMIC DNA]</scope>
    <source>
        <strain evidence="10 11">F 1598</strain>
    </source>
</reference>
<evidence type="ECO:0000256" key="7">
    <source>
        <dbReference type="ARBA" id="ARBA00047899"/>
    </source>
</evidence>
<evidence type="ECO:0000256" key="9">
    <source>
        <dbReference type="PROSITE-ProRule" id="PRU10141"/>
    </source>
</evidence>
<keyword evidence="5" id="KW-0418">Kinase</keyword>
<evidence type="ECO:0000256" key="4">
    <source>
        <dbReference type="ARBA" id="ARBA00022741"/>
    </source>
</evidence>
<dbReference type="STRING" id="765440.A0A0C3FTP9"/>
<dbReference type="EMBL" id="KN832995">
    <property type="protein sequence ID" value="KIM82211.1"/>
    <property type="molecule type" value="Genomic_DNA"/>
</dbReference>
<evidence type="ECO:0000313" key="10">
    <source>
        <dbReference type="EMBL" id="KIM82211.1"/>
    </source>
</evidence>
<dbReference type="PANTHER" id="PTHR47634:SF9">
    <property type="entry name" value="PROTEIN KINASE DOMAIN-CONTAINING PROTEIN-RELATED"/>
    <property type="match status" value="1"/>
</dbReference>
<dbReference type="HOGENOM" id="CLU_1245792_0_0_1"/>
<feature type="binding site" evidence="9">
    <location>
        <position position="135"/>
    </location>
    <ligand>
        <name>ATP</name>
        <dbReference type="ChEBI" id="CHEBI:30616"/>
    </ligand>
</feature>
<keyword evidence="3" id="KW-0808">Transferase</keyword>
<dbReference type="InterPro" id="IPR011009">
    <property type="entry name" value="Kinase-like_dom_sf"/>
</dbReference>
<keyword evidence="6 9" id="KW-0067">ATP-binding</keyword>
<dbReference type="InParanoid" id="A0A0C3FTP9"/>
<evidence type="ECO:0000256" key="8">
    <source>
        <dbReference type="ARBA" id="ARBA00048679"/>
    </source>
</evidence>
<keyword evidence="4 9" id="KW-0547">Nucleotide-binding</keyword>
<dbReference type="PROSITE" id="PS00107">
    <property type="entry name" value="PROTEIN_KINASE_ATP"/>
    <property type="match status" value="1"/>
</dbReference>
<evidence type="ECO:0000256" key="2">
    <source>
        <dbReference type="ARBA" id="ARBA00022527"/>
    </source>
</evidence>
<evidence type="ECO:0000256" key="1">
    <source>
        <dbReference type="ARBA" id="ARBA00012513"/>
    </source>
</evidence>
<dbReference type="InterPro" id="IPR017441">
    <property type="entry name" value="Protein_kinase_ATP_BS"/>
</dbReference>
<evidence type="ECO:0000256" key="6">
    <source>
        <dbReference type="ARBA" id="ARBA00022840"/>
    </source>
</evidence>
<evidence type="ECO:0000256" key="5">
    <source>
        <dbReference type="ARBA" id="ARBA00022777"/>
    </source>
</evidence>
<dbReference type="EC" id="2.7.11.1" evidence="1"/>
<dbReference type="GO" id="GO:0004674">
    <property type="term" value="F:protein serine/threonine kinase activity"/>
    <property type="evidence" value="ECO:0007669"/>
    <property type="project" value="UniProtKB-KW"/>
</dbReference>
<sequence>MYLIFELRITSPTSSCGGKLITGRSHYTISIIDQSISWRKSCFTSFLRSESILSPCNNTLMHSSADFYYHGISVEGLHGYMPGGYHPVHLGDTLSTFPGLDKPRYRLLHKLGYGSFSTVWLAKDLSHENWCVALKIILRATTTSSKFSSGLVLSFATTRDQVIYGPNGMHKVIVTEVVVPLYGLKEQRLVTPASNGISFQAMMALAYLHQLDITHGGKRIQL</sequence>
<dbReference type="SUPFAM" id="SSF56112">
    <property type="entry name" value="Protein kinase-like (PK-like)"/>
    <property type="match status" value="1"/>
</dbReference>
<comment type="catalytic activity">
    <reaction evidence="8">
        <text>L-seryl-[protein] + ATP = O-phospho-L-seryl-[protein] + ADP + H(+)</text>
        <dbReference type="Rhea" id="RHEA:17989"/>
        <dbReference type="Rhea" id="RHEA-COMP:9863"/>
        <dbReference type="Rhea" id="RHEA-COMP:11604"/>
        <dbReference type="ChEBI" id="CHEBI:15378"/>
        <dbReference type="ChEBI" id="CHEBI:29999"/>
        <dbReference type="ChEBI" id="CHEBI:30616"/>
        <dbReference type="ChEBI" id="CHEBI:83421"/>
        <dbReference type="ChEBI" id="CHEBI:456216"/>
        <dbReference type="EC" id="2.7.11.1"/>
    </reaction>
</comment>
<comment type="catalytic activity">
    <reaction evidence="7">
        <text>L-threonyl-[protein] + ATP = O-phospho-L-threonyl-[protein] + ADP + H(+)</text>
        <dbReference type="Rhea" id="RHEA:46608"/>
        <dbReference type="Rhea" id="RHEA-COMP:11060"/>
        <dbReference type="Rhea" id="RHEA-COMP:11605"/>
        <dbReference type="ChEBI" id="CHEBI:15378"/>
        <dbReference type="ChEBI" id="CHEBI:30013"/>
        <dbReference type="ChEBI" id="CHEBI:30616"/>
        <dbReference type="ChEBI" id="CHEBI:61977"/>
        <dbReference type="ChEBI" id="CHEBI:456216"/>
        <dbReference type="EC" id="2.7.11.1"/>
    </reaction>
</comment>
<reference evidence="11" key="2">
    <citation type="submission" date="2015-01" db="EMBL/GenBank/DDBJ databases">
        <title>Evolutionary Origins and Diversification of the Mycorrhizal Mutualists.</title>
        <authorList>
            <consortium name="DOE Joint Genome Institute"/>
            <consortium name="Mycorrhizal Genomics Consortium"/>
            <person name="Kohler A."/>
            <person name="Kuo A."/>
            <person name="Nagy L.G."/>
            <person name="Floudas D."/>
            <person name="Copeland A."/>
            <person name="Barry K.W."/>
            <person name="Cichocki N."/>
            <person name="Veneault-Fourrey C."/>
            <person name="LaButti K."/>
            <person name="Lindquist E.A."/>
            <person name="Lipzen A."/>
            <person name="Lundell T."/>
            <person name="Morin E."/>
            <person name="Murat C."/>
            <person name="Riley R."/>
            <person name="Ohm R."/>
            <person name="Sun H."/>
            <person name="Tunlid A."/>
            <person name="Henrissat B."/>
            <person name="Grigoriev I.V."/>
            <person name="Hibbett D.S."/>
            <person name="Martin F."/>
        </authorList>
    </citation>
    <scope>NUCLEOTIDE SEQUENCE [LARGE SCALE GENOMIC DNA]</scope>
    <source>
        <strain evidence="11">F 1598</strain>
    </source>
</reference>
<proteinExistence type="predicted"/>
<protein>
    <recommendedName>
        <fullName evidence="1">non-specific serine/threonine protein kinase</fullName>
        <ecNumber evidence="1">2.7.11.1</ecNumber>
    </recommendedName>
</protein>
<evidence type="ECO:0000256" key="3">
    <source>
        <dbReference type="ARBA" id="ARBA00022679"/>
    </source>
</evidence>
<organism evidence="10 11">
    <name type="scientific">Piloderma croceum (strain F 1598)</name>
    <dbReference type="NCBI Taxonomy" id="765440"/>
    <lineage>
        <taxon>Eukaryota</taxon>
        <taxon>Fungi</taxon>
        <taxon>Dikarya</taxon>
        <taxon>Basidiomycota</taxon>
        <taxon>Agaricomycotina</taxon>
        <taxon>Agaricomycetes</taxon>
        <taxon>Agaricomycetidae</taxon>
        <taxon>Atheliales</taxon>
        <taxon>Atheliaceae</taxon>
        <taxon>Piloderma</taxon>
    </lineage>
</organism>
<keyword evidence="11" id="KW-1185">Reference proteome</keyword>
<dbReference type="AlphaFoldDB" id="A0A0C3FTP9"/>
<dbReference type="GO" id="GO:0000245">
    <property type="term" value="P:spliceosomal complex assembly"/>
    <property type="evidence" value="ECO:0007669"/>
    <property type="project" value="TreeGrafter"/>
</dbReference>
<dbReference type="InterPro" id="IPR051334">
    <property type="entry name" value="SRPK"/>
</dbReference>
<gene>
    <name evidence="10" type="ORF">PILCRDRAFT_471819</name>
</gene>
<dbReference type="Proteomes" id="UP000054166">
    <property type="component" value="Unassembled WGS sequence"/>
</dbReference>